<evidence type="ECO:0000313" key="2">
    <source>
        <dbReference type="Proteomes" id="UP000203886"/>
    </source>
</evidence>
<dbReference type="RefSeq" id="YP_009273572.1">
    <property type="nucleotide sequence ID" value="NC_030906.1"/>
</dbReference>
<evidence type="ECO:0000313" key="1">
    <source>
        <dbReference type="EMBL" id="AKL88371.1"/>
    </source>
</evidence>
<gene>
    <name evidence="1" type="ORF">GMA6_90</name>
</gene>
<dbReference type="EMBL" id="KR063280">
    <property type="protein sequence ID" value="AKL88371.1"/>
    <property type="molecule type" value="Genomic_DNA"/>
</dbReference>
<name>A0A0K0NKV7_9CAUD</name>
<accession>A0A0K0NKV7</accession>
<reference evidence="1 2" key="1">
    <citation type="journal article" date="2015" name="PLoS ONE">
        <title>Lysis to Kill: Evaluation of the Lytic Abilities, and Genomics of Nine Bacteriophages Infective for Gordonia spp. and Their Potential Use in Activated Sludge Foam Biocontrol.</title>
        <authorList>
            <person name="Dyson Z.A."/>
            <person name="Tucci J."/>
            <person name="Seviour R.J."/>
            <person name="Petrovski S."/>
        </authorList>
    </citation>
    <scope>NUCLEOTIDE SEQUENCE [LARGE SCALE GENOMIC DNA]</scope>
</reference>
<protein>
    <submittedName>
        <fullName evidence="1">Uncharacterized protein</fullName>
    </submittedName>
</protein>
<dbReference type="Proteomes" id="UP000203886">
    <property type="component" value="Segment"/>
</dbReference>
<dbReference type="KEGG" id="vg:28801140"/>
<organism evidence="1 2">
    <name type="scientific">Gordonia phage GMA6</name>
    <dbReference type="NCBI Taxonomy" id="1647285"/>
    <lineage>
        <taxon>Viruses</taxon>
        <taxon>Duplodnaviria</taxon>
        <taxon>Heunggongvirae</taxon>
        <taxon>Uroviricota</taxon>
        <taxon>Caudoviricetes</taxon>
        <taxon>Bendigovirus</taxon>
        <taxon>Bendigovirus GMA6</taxon>
    </lineage>
</organism>
<dbReference type="GeneID" id="28801140"/>
<proteinExistence type="predicted"/>
<sequence length="47" mass="5438">MGEYTCFNCRKGIDWDQYSEEWFHLESEQSACNSDDSPGTSAEPDRD</sequence>
<keyword evidence="2" id="KW-1185">Reference proteome</keyword>